<organism evidence="11 12">
    <name type="scientific">Podospora didyma</name>
    <dbReference type="NCBI Taxonomy" id="330526"/>
    <lineage>
        <taxon>Eukaryota</taxon>
        <taxon>Fungi</taxon>
        <taxon>Dikarya</taxon>
        <taxon>Ascomycota</taxon>
        <taxon>Pezizomycotina</taxon>
        <taxon>Sordariomycetes</taxon>
        <taxon>Sordariomycetidae</taxon>
        <taxon>Sordariales</taxon>
        <taxon>Podosporaceae</taxon>
        <taxon>Podospora</taxon>
    </lineage>
</organism>
<dbReference type="AlphaFoldDB" id="A0AAE0NNJ8"/>
<dbReference type="GO" id="GO:0008270">
    <property type="term" value="F:zinc ion binding"/>
    <property type="evidence" value="ECO:0007669"/>
    <property type="project" value="UniProtKB-KW"/>
</dbReference>
<dbReference type="PANTHER" id="PTHR46095:SF1">
    <property type="entry name" value="ZINC FINGER PROTEIN 593"/>
    <property type="match status" value="1"/>
</dbReference>
<dbReference type="Pfam" id="PF12171">
    <property type="entry name" value="zf-C2H2_jaz"/>
    <property type="match status" value="1"/>
</dbReference>
<keyword evidence="12" id="KW-1185">Reference proteome</keyword>
<evidence type="ECO:0000256" key="7">
    <source>
        <dbReference type="ARBA" id="ARBA00022833"/>
    </source>
</evidence>
<evidence type="ECO:0000256" key="4">
    <source>
        <dbReference type="ARBA" id="ARBA00022517"/>
    </source>
</evidence>
<keyword evidence="6" id="KW-0863">Zinc-finger</keyword>
<name>A0AAE0NNJ8_9PEZI</name>
<gene>
    <name evidence="11" type="ORF">B0H63DRAFT_171158</name>
</gene>
<dbReference type="InterPro" id="IPR022755">
    <property type="entry name" value="Znf_C2H2_jaz"/>
</dbReference>
<dbReference type="EMBL" id="JAULSW010000004">
    <property type="protein sequence ID" value="KAK3384799.1"/>
    <property type="molecule type" value="Genomic_DNA"/>
</dbReference>
<dbReference type="SUPFAM" id="SSF57667">
    <property type="entry name" value="beta-beta-alpha zinc fingers"/>
    <property type="match status" value="1"/>
</dbReference>
<reference evidence="11" key="1">
    <citation type="journal article" date="2023" name="Mol. Phylogenet. Evol.">
        <title>Genome-scale phylogeny and comparative genomics of the fungal order Sordariales.</title>
        <authorList>
            <person name="Hensen N."/>
            <person name="Bonometti L."/>
            <person name="Westerberg I."/>
            <person name="Brannstrom I.O."/>
            <person name="Guillou S."/>
            <person name="Cros-Aarteil S."/>
            <person name="Calhoun S."/>
            <person name="Haridas S."/>
            <person name="Kuo A."/>
            <person name="Mondo S."/>
            <person name="Pangilinan J."/>
            <person name="Riley R."/>
            <person name="LaButti K."/>
            <person name="Andreopoulos B."/>
            <person name="Lipzen A."/>
            <person name="Chen C."/>
            <person name="Yan M."/>
            <person name="Daum C."/>
            <person name="Ng V."/>
            <person name="Clum A."/>
            <person name="Steindorff A."/>
            <person name="Ohm R.A."/>
            <person name="Martin F."/>
            <person name="Silar P."/>
            <person name="Natvig D.O."/>
            <person name="Lalanne C."/>
            <person name="Gautier V."/>
            <person name="Ament-Velasquez S.L."/>
            <person name="Kruys A."/>
            <person name="Hutchinson M.I."/>
            <person name="Powell A.J."/>
            <person name="Barry K."/>
            <person name="Miller A.N."/>
            <person name="Grigoriev I.V."/>
            <person name="Debuchy R."/>
            <person name="Gladieux P."/>
            <person name="Hiltunen Thoren M."/>
            <person name="Johannesson H."/>
        </authorList>
    </citation>
    <scope>NUCLEOTIDE SEQUENCE</scope>
    <source>
        <strain evidence="11">CBS 232.78</strain>
    </source>
</reference>
<dbReference type="InterPro" id="IPR036236">
    <property type="entry name" value="Znf_C2H2_sf"/>
</dbReference>
<evidence type="ECO:0000256" key="6">
    <source>
        <dbReference type="ARBA" id="ARBA00022771"/>
    </source>
</evidence>
<dbReference type="PANTHER" id="PTHR46095">
    <property type="entry name" value="ZINC FINGER PROTEIN 593"/>
    <property type="match status" value="1"/>
</dbReference>
<comment type="similarity">
    <text evidence="9">Belongs to the ZNF593/BUD20 C2H2-type zinc-finger protein family.</text>
</comment>
<evidence type="ECO:0000313" key="12">
    <source>
        <dbReference type="Proteomes" id="UP001285441"/>
    </source>
</evidence>
<protein>
    <recommendedName>
        <fullName evidence="10">C2H2-type domain-containing protein</fullName>
    </recommendedName>
</protein>
<keyword evidence="8" id="KW-0539">Nucleus</keyword>
<dbReference type="GO" id="GO:0005634">
    <property type="term" value="C:nucleus"/>
    <property type="evidence" value="ECO:0007669"/>
    <property type="project" value="UniProtKB-SubCell"/>
</dbReference>
<evidence type="ECO:0000256" key="9">
    <source>
        <dbReference type="ARBA" id="ARBA00038064"/>
    </source>
</evidence>
<keyword evidence="4" id="KW-0690">Ribosome biogenesis</keyword>
<dbReference type="Proteomes" id="UP001285441">
    <property type="component" value="Unassembled WGS sequence"/>
</dbReference>
<dbReference type="InterPro" id="IPR013087">
    <property type="entry name" value="Znf_C2H2_type"/>
</dbReference>
<dbReference type="InterPro" id="IPR003604">
    <property type="entry name" value="Matrin/U1-like-C_Znf_C2H2"/>
</dbReference>
<reference evidence="11" key="2">
    <citation type="submission" date="2023-06" db="EMBL/GenBank/DDBJ databases">
        <authorList>
            <consortium name="Lawrence Berkeley National Laboratory"/>
            <person name="Haridas S."/>
            <person name="Hensen N."/>
            <person name="Bonometti L."/>
            <person name="Westerberg I."/>
            <person name="Brannstrom I.O."/>
            <person name="Guillou S."/>
            <person name="Cros-Aarteil S."/>
            <person name="Calhoun S."/>
            <person name="Kuo A."/>
            <person name="Mondo S."/>
            <person name="Pangilinan J."/>
            <person name="Riley R."/>
            <person name="LaButti K."/>
            <person name="Andreopoulos B."/>
            <person name="Lipzen A."/>
            <person name="Chen C."/>
            <person name="Yanf M."/>
            <person name="Daum C."/>
            <person name="Ng V."/>
            <person name="Clum A."/>
            <person name="Steindorff A."/>
            <person name="Ohm R."/>
            <person name="Martin F."/>
            <person name="Silar P."/>
            <person name="Natvig D."/>
            <person name="Lalanne C."/>
            <person name="Gautier V."/>
            <person name="Ament-velasquez S.L."/>
            <person name="Kruys A."/>
            <person name="Hutchinson M.I."/>
            <person name="Powell A.J."/>
            <person name="Barry K."/>
            <person name="Miller A.N."/>
            <person name="Grigoriev I.V."/>
            <person name="Debuchy R."/>
            <person name="Gladieux P."/>
            <person name="Thoren M.H."/>
            <person name="Johannesson H."/>
        </authorList>
    </citation>
    <scope>NUCLEOTIDE SEQUENCE</scope>
    <source>
        <strain evidence="11">CBS 232.78</strain>
    </source>
</reference>
<keyword evidence="5" id="KW-0479">Metal-binding</keyword>
<accession>A0AAE0NNJ8</accession>
<dbReference type="GO" id="GO:0003676">
    <property type="term" value="F:nucleic acid binding"/>
    <property type="evidence" value="ECO:0007669"/>
    <property type="project" value="InterPro"/>
</dbReference>
<evidence type="ECO:0000313" key="11">
    <source>
        <dbReference type="EMBL" id="KAK3384799.1"/>
    </source>
</evidence>
<evidence type="ECO:0000256" key="8">
    <source>
        <dbReference type="ARBA" id="ARBA00023242"/>
    </source>
</evidence>
<evidence type="ECO:0000256" key="1">
    <source>
        <dbReference type="ARBA" id="ARBA00004123"/>
    </source>
</evidence>
<feature type="domain" description="C2H2-type" evidence="10">
    <location>
        <begin position="52"/>
        <end position="74"/>
    </location>
</feature>
<evidence type="ECO:0000256" key="5">
    <source>
        <dbReference type="ARBA" id="ARBA00022723"/>
    </source>
</evidence>
<keyword evidence="3" id="KW-0963">Cytoplasm</keyword>
<dbReference type="InterPro" id="IPR051879">
    <property type="entry name" value="C2H2-ZF_Maturation_Protein"/>
</dbReference>
<dbReference type="Gene3D" id="3.30.160.60">
    <property type="entry name" value="Classic Zinc Finger"/>
    <property type="match status" value="1"/>
</dbReference>
<evidence type="ECO:0000259" key="10">
    <source>
        <dbReference type="PROSITE" id="PS00028"/>
    </source>
</evidence>
<dbReference type="PROSITE" id="PS00028">
    <property type="entry name" value="ZINC_FINGER_C2H2_1"/>
    <property type="match status" value="1"/>
</dbReference>
<dbReference type="GO" id="GO:0005737">
    <property type="term" value="C:cytoplasm"/>
    <property type="evidence" value="ECO:0007669"/>
    <property type="project" value="UniProtKB-SubCell"/>
</dbReference>
<sequence>MGYPAKRTKTKTRRYLRDIDQVKADLTSPRHLELHKESKAPEDLPGLGRHYCIACAKWFETDVSLVQHNSGKPHKRRLKDIRNVFTHVDANAASNLRIDNGPKRIAKSEEVEMAM</sequence>
<dbReference type="GO" id="GO:0042254">
    <property type="term" value="P:ribosome biogenesis"/>
    <property type="evidence" value="ECO:0007669"/>
    <property type="project" value="UniProtKB-KW"/>
</dbReference>
<comment type="caution">
    <text evidence="11">The sequence shown here is derived from an EMBL/GenBank/DDBJ whole genome shotgun (WGS) entry which is preliminary data.</text>
</comment>
<proteinExistence type="inferred from homology"/>
<evidence type="ECO:0000256" key="2">
    <source>
        <dbReference type="ARBA" id="ARBA00004496"/>
    </source>
</evidence>
<dbReference type="SMART" id="SM00451">
    <property type="entry name" value="ZnF_U1"/>
    <property type="match status" value="1"/>
</dbReference>
<evidence type="ECO:0000256" key="3">
    <source>
        <dbReference type="ARBA" id="ARBA00022490"/>
    </source>
</evidence>
<keyword evidence="7" id="KW-0862">Zinc</keyword>
<comment type="subcellular location">
    <subcellularLocation>
        <location evidence="2">Cytoplasm</location>
    </subcellularLocation>
    <subcellularLocation>
        <location evidence="1">Nucleus</location>
    </subcellularLocation>
</comment>